<evidence type="ECO:0000256" key="10">
    <source>
        <dbReference type="SAM" id="Phobius"/>
    </source>
</evidence>
<dbReference type="CDD" id="cd01610">
    <property type="entry name" value="PAP2_like"/>
    <property type="match status" value="1"/>
</dbReference>
<feature type="transmembrane region" description="Helical" evidence="10">
    <location>
        <begin position="82"/>
        <end position="101"/>
    </location>
</feature>
<comment type="subcellular location">
    <subcellularLocation>
        <location evidence="1">Membrane</location>
        <topology evidence="1">Multi-pass membrane protein</topology>
    </subcellularLocation>
</comment>
<dbReference type="AlphaFoldDB" id="A0AAW1Q3M9"/>
<comment type="similarity">
    <text evidence="2">Belongs to the sphingomyelin synthase family.</text>
</comment>
<proteinExistence type="inferred from homology"/>
<dbReference type="Proteomes" id="UP001489004">
    <property type="component" value="Unassembled WGS sequence"/>
</dbReference>
<evidence type="ECO:0000256" key="9">
    <source>
        <dbReference type="SAM" id="MobiDB-lite"/>
    </source>
</evidence>
<name>A0AAW1Q3M9_9CHLO</name>
<comment type="caution">
    <text evidence="12">The sequence shown here is derived from an EMBL/GenBank/DDBJ whole genome shotgun (WGS) entry which is preliminary data.</text>
</comment>
<keyword evidence="3" id="KW-0808">Transferase</keyword>
<dbReference type="GO" id="GO:0047493">
    <property type="term" value="F:ceramide cholinephosphotransferase activity"/>
    <property type="evidence" value="ECO:0007669"/>
    <property type="project" value="TreeGrafter"/>
</dbReference>
<protein>
    <recommendedName>
        <fullName evidence="11">Sphingomyelin synthase-like domain-containing protein</fullName>
    </recommendedName>
</protein>
<evidence type="ECO:0000313" key="13">
    <source>
        <dbReference type="Proteomes" id="UP001489004"/>
    </source>
</evidence>
<evidence type="ECO:0000256" key="5">
    <source>
        <dbReference type="ARBA" id="ARBA00022919"/>
    </source>
</evidence>
<dbReference type="PANTHER" id="PTHR21290:SF62">
    <property type="entry name" value="PHOSPHATIDYLINOSITOL:CERAMIDE INOSITOLPHOSPHOTRANSFERASE 1-RELATED"/>
    <property type="match status" value="1"/>
</dbReference>
<evidence type="ECO:0000256" key="1">
    <source>
        <dbReference type="ARBA" id="ARBA00004141"/>
    </source>
</evidence>
<evidence type="ECO:0000259" key="11">
    <source>
        <dbReference type="Pfam" id="PF14360"/>
    </source>
</evidence>
<feature type="transmembrane region" description="Helical" evidence="10">
    <location>
        <begin position="223"/>
        <end position="241"/>
    </location>
</feature>
<evidence type="ECO:0000256" key="2">
    <source>
        <dbReference type="ARBA" id="ARBA00005441"/>
    </source>
</evidence>
<feature type="transmembrane region" description="Helical" evidence="10">
    <location>
        <begin position="200"/>
        <end position="217"/>
    </location>
</feature>
<keyword evidence="4 10" id="KW-0812">Transmembrane</keyword>
<dbReference type="GO" id="GO:0045140">
    <property type="term" value="F:inositol phosphoceramide synthase activity"/>
    <property type="evidence" value="ECO:0007669"/>
    <property type="project" value="TreeGrafter"/>
</dbReference>
<evidence type="ECO:0000256" key="4">
    <source>
        <dbReference type="ARBA" id="ARBA00022692"/>
    </source>
</evidence>
<evidence type="ECO:0000256" key="7">
    <source>
        <dbReference type="ARBA" id="ARBA00023098"/>
    </source>
</evidence>
<gene>
    <name evidence="12" type="ORF">WJX72_003721</name>
</gene>
<evidence type="ECO:0000256" key="8">
    <source>
        <dbReference type="ARBA" id="ARBA00023136"/>
    </source>
</evidence>
<dbReference type="GO" id="GO:0005789">
    <property type="term" value="C:endoplasmic reticulum membrane"/>
    <property type="evidence" value="ECO:0007669"/>
    <property type="project" value="TreeGrafter"/>
</dbReference>
<dbReference type="GO" id="GO:0005886">
    <property type="term" value="C:plasma membrane"/>
    <property type="evidence" value="ECO:0007669"/>
    <property type="project" value="TreeGrafter"/>
</dbReference>
<keyword evidence="8 10" id="KW-0472">Membrane</keyword>
<keyword evidence="6 10" id="KW-1133">Transmembrane helix</keyword>
<feature type="region of interest" description="Disordered" evidence="9">
    <location>
        <begin position="292"/>
        <end position="346"/>
    </location>
</feature>
<dbReference type="GO" id="GO:0033188">
    <property type="term" value="F:sphingomyelin synthase activity"/>
    <property type="evidence" value="ECO:0007669"/>
    <property type="project" value="TreeGrafter"/>
</dbReference>
<dbReference type="Pfam" id="PF14360">
    <property type="entry name" value="PAP2_C"/>
    <property type="match status" value="1"/>
</dbReference>
<keyword evidence="7" id="KW-0443">Lipid metabolism</keyword>
<feature type="compositionally biased region" description="Polar residues" evidence="9">
    <location>
        <begin position="313"/>
        <end position="328"/>
    </location>
</feature>
<evidence type="ECO:0000256" key="6">
    <source>
        <dbReference type="ARBA" id="ARBA00022989"/>
    </source>
</evidence>
<dbReference type="GO" id="GO:0000139">
    <property type="term" value="C:Golgi membrane"/>
    <property type="evidence" value="ECO:0007669"/>
    <property type="project" value="TreeGrafter"/>
</dbReference>
<feature type="compositionally biased region" description="Polar residues" evidence="9">
    <location>
        <begin position="362"/>
        <end position="374"/>
    </location>
</feature>
<feature type="compositionally biased region" description="Basic and acidic residues" evidence="9">
    <location>
        <begin position="295"/>
        <end position="304"/>
    </location>
</feature>
<feature type="domain" description="Sphingomyelin synthase-like" evidence="11">
    <location>
        <begin position="172"/>
        <end position="242"/>
    </location>
</feature>
<accession>A0AAW1Q3M9</accession>
<dbReference type="InterPro" id="IPR045221">
    <property type="entry name" value="Sphingomyelin_synth-like"/>
</dbReference>
<organism evidence="12 13">
    <name type="scientific">[Myrmecia] bisecta</name>
    <dbReference type="NCBI Taxonomy" id="41462"/>
    <lineage>
        <taxon>Eukaryota</taxon>
        <taxon>Viridiplantae</taxon>
        <taxon>Chlorophyta</taxon>
        <taxon>core chlorophytes</taxon>
        <taxon>Trebouxiophyceae</taxon>
        <taxon>Trebouxiales</taxon>
        <taxon>Trebouxiaceae</taxon>
        <taxon>Myrmecia</taxon>
    </lineage>
</organism>
<feature type="transmembrane region" description="Helical" evidence="10">
    <location>
        <begin position="113"/>
        <end position="131"/>
    </location>
</feature>
<dbReference type="GO" id="GO:0046513">
    <property type="term" value="P:ceramide biosynthetic process"/>
    <property type="evidence" value="ECO:0007669"/>
    <property type="project" value="TreeGrafter"/>
</dbReference>
<dbReference type="EMBL" id="JALJOR010000006">
    <property type="protein sequence ID" value="KAK9815443.1"/>
    <property type="molecule type" value="Genomic_DNA"/>
</dbReference>
<dbReference type="GO" id="GO:0005802">
    <property type="term" value="C:trans-Golgi network"/>
    <property type="evidence" value="ECO:0007669"/>
    <property type="project" value="TreeGrafter"/>
</dbReference>
<evidence type="ECO:0000313" key="12">
    <source>
        <dbReference type="EMBL" id="KAK9815443.1"/>
    </source>
</evidence>
<evidence type="ECO:0000256" key="3">
    <source>
        <dbReference type="ARBA" id="ARBA00022679"/>
    </source>
</evidence>
<keyword evidence="13" id="KW-1185">Reference proteome</keyword>
<reference evidence="12 13" key="1">
    <citation type="journal article" date="2024" name="Nat. Commun.">
        <title>Phylogenomics reveals the evolutionary origins of lichenization in chlorophyte algae.</title>
        <authorList>
            <person name="Puginier C."/>
            <person name="Libourel C."/>
            <person name="Otte J."/>
            <person name="Skaloud P."/>
            <person name="Haon M."/>
            <person name="Grisel S."/>
            <person name="Petersen M."/>
            <person name="Berrin J.G."/>
            <person name="Delaux P.M."/>
            <person name="Dal Grande F."/>
            <person name="Keller J."/>
        </authorList>
    </citation>
    <scope>NUCLEOTIDE SEQUENCE [LARGE SCALE GENOMIC DNA]</scope>
    <source>
        <strain evidence="12 13">SAG 2043</strain>
    </source>
</reference>
<dbReference type="InterPro" id="IPR025749">
    <property type="entry name" value="Sphingomyelin_synth-like_dom"/>
</dbReference>
<feature type="region of interest" description="Disordered" evidence="9">
    <location>
        <begin position="362"/>
        <end position="382"/>
    </location>
</feature>
<keyword evidence="5" id="KW-0746">Sphingolipid metabolism</keyword>
<sequence length="486" mass="54484">MFHLRENLTEAWRRIRLEFVIELPLLKDRWKTILLGACFQYVHGIFTQLAHRLHRPQEQPLPDLGFAILPELGKVNEWVSELIFSTLFISFILWSFSPFIFERKRFYTAVLYSRLLVVLVICQTLRIISFLSTSLPAPNYHCRALEATAIKEMPKQWWGHVVVDVGRQSTHGCGDLIFSSHTTFALVGAMTYFEYGSKKAVKAIVWTAVATLSVLIVASRKHYSVDVVIAWYVVPLVFWTMHRRWTTKRPVKDEWPHRPLIDNTQVEVDLQQIVVTDDVESASQPMLASVATGRTNKDASHERPLPNGPVKTHASNFVNGAANGSSPGTPREGEQGGPAGGRKSPITTTIMRPRSVQMIAASNTAADAGSSSEQDAWDERTKAETGQLASTATSSSCVHPHLLWPAINYPDHSLTQKNAHRLYRMFNKGTRGVILPREHHNGRQGKSSPHVRRGQMLQAPLGKDARCCAKQGALQSSACYSRLAYD</sequence>
<dbReference type="PANTHER" id="PTHR21290">
    <property type="entry name" value="SPHINGOMYELIN SYNTHETASE"/>
    <property type="match status" value="1"/>
</dbReference>